<dbReference type="EMBL" id="JRES01001168">
    <property type="protein sequence ID" value="KNC24860.1"/>
    <property type="molecule type" value="Genomic_DNA"/>
</dbReference>
<evidence type="ECO:0000313" key="2">
    <source>
        <dbReference type="EMBL" id="KNC24860.1"/>
    </source>
</evidence>
<dbReference type="AlphaFoldDB" id="A0A0L0BXW0"/>
<feature type="region of interest" description="Disordered" evidence="1">
    <location>
        <begin position="69"/>
        <end position="92"/>
    </location>
</feature>
<organism evidence="2 3">
    <name type="scientific">Lucilia cuprina</name>
    <name type="common">Green bottle fly</name>
    <name type="synonym">Australian sheep blowfly</name>
    <dbReference type="NCBI Taxonomy" id="7375"/>
    <lineage>
        <taxon>Eukaryota</taxon>
        <taxon>Metazoa</taxon>
        <taxon>Ecdysozoa</taxon>
        <taxon>Arthropoda</taxon>
        <taxon>Hexapoda</taxon>
        <taxon>Insecta</taxon>
        <taxon>Pterygota</taxon>
        <taxon>Neoptera</taxon>
        <taxon>Endopterygota</taxon>
        <taxon>Diptera</taxon>
        <taxon>Brachycera</taxon>
        <taxon>Muscomorpha</taxon>
        <taxon>Oestroidea</taxon>
        <taxon>Calliphoridae</taxon>
        <taxon>Luciliinae</taxon>
        <taxon>Lucilia</taxon>
    </lineage>
</organism>
<keyword evidence="3" id="KW-1185">Reference proteome</keyword>
<protein>
    <submittedName>
        <fullName evidence="2">Uncharacterized protein</fullName>
    </submittedName>
</protein>
<accession>A0A0L0BXW0</accession>
<gene>
    <name evidence="2" type="ORF">FF38_07860</name>
</gene>
<reference evidence="2 3" key="1">
    <citation type="journal article" date="2015" name="Nat. Commun.">
        <title>Lucilia cuprina genome unlocks parasitic fly biology to underpin future interventions.</title>
        <authorList>
            <person name="Anstead C.A."/>
            <person name="Korhonen P.K."/>
            <person name="Young N.D."/>
            <person name="Hall R.S."/>
            <person name="Jex A.R."/>
            <person name="Murali S.C."/>
            <person name="Hughes D.S."/>
            <person name="Lee S.F."/>
            <person name="Perry T."/>
            <person name="Stroehlein A.J."/>
            <person name="Ansell B.R."/>
            <person name="Breugelmans B."/>
            <person name="Hofmann A."/>
            <person name="Qu J."/>
            <person name="Dugan S."/>
            <person name="Lee S.L."/>
            <person name="Chao H."/>
            <person name="Dinh H."/>
            <person name="Han Y."/>
            <person name="Doddapaneni H.V."/>
            <person name="Worley K.C."/>
            <person name="Muzny D.M."/>
            <person name="Ioannidis P."/>
            <person name="Waterhouse R.M."/>
            <person name="Zdobnov E.M."/>
            <person name="James P.J."/>
            <person name="Bagnall N.H."/>
            <person name="Kotze A.C."/>
            <person name="Gibbs R.A."/>
            <person name="Richards S."/>
            <person name="Batterham P."/>
            <person name="Gasser R.B."/>
        </authorList>
    </citation>
    <scope>NUCLEOTIDE SEQUENCE [LARGE SCALE GENOMIC DNA]</scope>
    <source>
        <strain evidence="2 3">LS</strain>
        <tissue evidence="2">Full body</tissue>
    </source>
</reference>
<sequence>MNKNVYSKFTTTIRTIGLFNISTKGFDTRLASALKIPTFGYGFYGGNNRSNRGDRKVKGRTFKQIARIANPHQYSKRNKPYPGQPFHPQGKP</sequence>
<dbReference type="Proteomes" id="UP000037069">
    <property type="component" value="Unassembled WGS sequence"/>
</dbReference>
<evidence type="ECO:0000313" key="3">
    <source>
        <dbReference type="Proteomes" id="UP000037069"/>
    </source>
</evidence>
<comment type="caution">
    <text evidence="2">The sequence shown here is derived from an EMBL/GenBank/DDBJ whole genome shotgun (WGS) entry which is preliminary data.</text>
</comment>
<proteinExistence type="predicted"/>
<name>A0A0L0BXW0_LUCCU</name>
<evidence type="ECO:0000256" key="1">
    <source>
        <dbReference type="SAM" id="MobiDB-lite"/>
    </source>
</evidence>